<evidence type="ECO:0000313" key="1">
    <source>
        <dbReference type="EMBL" id="MBW91848.1"/>
    </source>
</evidence>
<dbReference type="AlphaFoldDB" id="A0A2P2JEE5"/>
<reference evidence="1" key="1">
    <citation type="submission" date="2018-02" db="EMBL/GenBank/DDBJ databases">
        <title>Rhizophora mucronata_Transcriptome.</title>
        <authorList>
            <person name="Meera S.P."/>
            <person name="Sreeshan A."/>
            <person name="Augustine A."/>
        </authorList>
    </citation>
    <scope>NUCLEOTIDE SEQUENCE</scope>
    <source>
        <tissue evidence="1">Leaf</tissue>
    </source>
</reference>
<organism evidence="1">
    <name type="scientific">Rhizophora mucronata</name>
    <name type="common">Asiatic mangrove</name>
    <dbReference type="NCBI Taxonomy" id="61149"/>
    <lineage>
        <taxon>Eukaryota</taxon>
        <taxon>Viridiplantae</taxon>
        <taxon>Streptophyta</taxon>
        <taxon>Embryophyta</taxon>
        <taxon>Tracheophyta</taxon>
        <taxon>Spermatophyta</taxon>
        <taxon>Magnoliopsida</taxon>
        <taxon>eudicotyledons</taxon>
        <taxon>Gunneridae</taxon>
        <taxon>Pentapetalae</taxon>
        <taxon>rosids</taxon>
        <taxon>fabids</taxon>
        <taxon>Malpighiales</taxon>
        <taxon>Rhizophoraceae</taxon>
        <taxon>Rhizophora</taxon>
    </lineage>
</organism>
<dbReference type="EMBL" id="GGEC01011365">
    <property type="protein sequence ID" value="MBW91848.1"/>
    <property type="molecule type" value="Transcribed_RNA"/>
</dbReference>
<accession>A0A2P2JEE5</accession>
<sequence length="71" mass="7890">MMTCCNVKTGDDRGTNKAISNHKRCGRIRARNASVASEQATTTKQMINLEPVCFTRKAVTDRYLQSSSHLS</sequence>
<protein>
    <submittedName>
        <fullName evidence="1">Uncharacterized protein</fullName>
    </submittedName>
</protein>
<proteinExistence type="predicted"/>
<name>A0A2P2JEE5_RHIMU</name>